<dbReference type="PROSITE" id="PS50261">
    <property type="entry name" value="G_PROTEIN_RECEP_F2_4"/>
    <property type="match status" value="1"/>
</dbReference>
<protein>
    <submittedName>
        <fullName evidence="11">Uncharacterized protein</fullName>
    </submittedName>
</protein>
<dbReference type="InterPro" id="IPR057244">
    <property type="entry name" value="GAIN_B"/>
</dbReference>
<dbReference type="PRINTS" id="PR00249">
    <property type="entry name" value="GPCRSECRETIN"/>
</dbReference>
<feature type="compositionally biased region" description="Low complexity" evidence="6">
    <location>
        <begin position="1"/>
        <end position="12"/>
    </location>
</feature>
<evidence type="ECO:0000313" key="12">
    <source>
        <dbReference type="Proteomes" id="UP001642483"/>
    </source>
</evidence>
<dbReference type="PROSITE" id="PS50262">
    <property type="entry name" value="G_PROTEIN_RECEP_F1_2"/>
    <property type="match status" value="1"/>
</dbReference>
<dbReference type="EMBL" id="CAWYQH010000163">
    <property type="protein sequence ID" value="CAK8697617.1"/>
    <property type="molecule type" value="Genomic_DNA"/>
</dbReference>
<evidence type="ECO:0000256" key="3">
    <source>
        <dbReference type="ARBA" id="ARBA00022989"/>
    </source>
</evidence>
<dbReference type="InterPro" id="IPR017981">
    <property type="entry name" value="GPCR_2-like_7TM"/>
</dbReference>
<sequence length="791" mass="86625">MTTSGDTSTTDATTDEESMEFTETTSFITIDPSTTNLITSTTDTFTESTTLEGSSTDFTTSGSTTATTTATNEQCDQDCDGCASCGFNMDKCVCKCIIGYQLTGNGKCDPIFCQQSTLMYPNSVDLINVTFPQTQAGFQNQSSDKCPPNTSNPGKPYGTRSCNVDGTWNQPKWISSCNTTAEDYTNVSFNSTEARQEAADNLEILTSSPDNLTLDEVLSTVEALNNVADAETLNNETSSAIVDTIGNLLNVPEEQFQQSGQAENLLQTLDSVGEKVELNEGETFQEVSSRVAVAVVRPTSKEAEKNFGFQYTSLSIPDELGFRSDQLITFFDSPSVAASSYIQVPPDALQETSDNRVSFYAFPDDKLFQATDTREIYTENNILGSDVVLSATVVNATEPVSDLNEPVVMKFSLNANVASNTTLEGKCVFWNETGNGFWSNAGLLSQNFTYLSAECRFKHLTNFATLFSVIPVDTTPLDLITIIGSSISSFSLIILLTTFIFVRKMRTKGKFRSAFLLVNLGIALLILNISLIISEVPSFPTPSTGCTALAVLIHFSLLASLAWMMVEGVNIYIAVVHVMYARARINNRRIVSFSILWGWLMPAIFVAIVAAVNIENYTRNDSECWLSVDVEIYLIAIPAALILGINLILYVVIFARVVCFRELNANKNHRADTRKNVLLSLILFTTLGGTWLIAFPMLATQNANEVVSTVFAYIFSILTALQGFFLFLLYVVRQYFTVDLFKDVARKSFSKLTSPFSNWNTATSATENCQIPRPGLVLESRSASTEGEASA</sequence>
<feature type="transmembrane region" description="Helical" evidence="7">
    <location>
        <begin position="710"/>
        <end position="732"/>
    </location>
</feature>
<keyword evidence="4 7" id="KW-0472">Membrane</keyword>
<dbReference type="InterPro" id="IPR017452">
    <property type="entry name" value="GPCR_Rhodpsn_7TM"/>
</dbReference>
<gene>
    <name evidence="11" type="ORF">CVLEPA_LOCUS31124</name>
</gene>
<dbReference type="Gene3D" id="1.20.1070.10">
    <property type="entry name" value="Rhodopsin 7-helix transmembrane proteins"/>
    <property type="match status" value="1"/>
</dbReference>
<feature type="domain" description="G-protein coupled receptors family 1 profile" evidence="10">
    <location>
        <begin position="493"/>
        <end position="730"/>
    </location>
</feature>
<dbReference type="InterPro" id="IPR053066">
    <property type="entry name" value="ADGR_G7"/>
</dbReference>
<dbReference type="PROSITE" id="PS50221">
    <property type="entry name" value="GAIN_B"/>
    <property type="match status" value="1"/>
</dbReference>
<comment type="subcellular location">
    <subcellularLocation>
        <location evidence="1">Membrane</location>
        <topology evidence="1">Multi-pass membrane protein</topology>
    </subcellularLocation>
</comment>
<accession>A0ABP0H1I5</accession>
<evidence type="ECO:0000256" key="2">
    <source>
        <dbReference type="ARBA" id="ARBA00022692"/>
    </source>
</evidence>
<dbReference type="InterPro" id="IPR000832">
    <property type="entry name" value="GPCR_2_secretin-like"/>
</dbReference>
<proteinExistence type="predicted"/>
<evidence type="ECO:0000259" key="9">
    <source>
        <dbReference type="PROSITE" id="PS50261"/>
    </source>
</evidence>
<feature type="transmembrane region" description="Helical" evidence="7">
    <location>
        <begin position="514"/>
        <end position="533"/>
    </location>
</feature>
<dbReference type="SUPFAM" id="SSF81321">
    <property type="entry name" value="Family A G protein-coupled receptor-like"/>
    <property type="match status" value="1"/>
</dbReference>
<feature type="domain" description="G-protein coupled receptors family 2 profile 2" evidence="9">
    <location>
        <begin position="477"/>
        <end position="734"/>
    </location>
</feature>
<dbReference type="PANTHER" id="PTHR47767">
    <property type="entry name" value="ADHESION G PROTEIN-COUPLED RECEPTOR G7"/>
    <property type="match status" value="1"/>
</dbReference>
<keyword evidence="2 7" id="KW-0812">Transmembrane</keyword>
<organism evidence="11 12">
    <name type="scientific">Clavelina lepadiformis</name>
    <name type="common">Light-bulb sea squirt</name>
    <name type="synonym">Ascidia lepadiformis</name>
    <dbReference type="NCBI Taxonomy" id="159417"/>
    <lineage>
        <taxon>Eukaryota</taxon>
        <taxon>Metazoa</taxon>
        <taxon>Chordata</taxon>
        <taxon>Tunicata</taxon>
        <taxon>Ascidiacea</taxon>
        <taxon>Aplousobranchia</taxon>
        <taxon>Clavelinidae</taxon>
        <taxon>Clavelina</taxon>
    </lineage>
</organism>
<keyword evidence="3 7" id="KW-1133">Transmembrane helix</keyword>
<dbReference type="Pfam" id="PF22259">
    <property type="entry name" value="GPR128_GAIN_subdomA"/>
    <property type="match status" value="1"/>
</dbReference>
<feature type="region of interest" description="Disordered" evidence="6">
    <location>
        <begin position="1"/>
        <end position="24"/>
    </location>
</feature>
<feature type="transmembrane region" description="Helical" evidence="7">
    <location>
        <begin position="676"/>
        <end position="698"/>
    </location>
</feature>
<dbReference type="InterPro" id="IPR000203">
    <property type="entry name" value="GPS"/>
</dbReference>
<feature type="transmembrane region" description="Helical" evidence="7">
    <location>
        <begin position="479"/>
        <end position="502"/>
    </location>
</feature>
<evidence type="ECO:0000259" key="10">
    <source>
        <dbReference type="PROSITE" id="PS50262"/>
    </source>
</evidence>
<evidence type="ECO:0000256" key="4">
    <source>
        <dbReference type="ARBA" id="ARBA00023136"/>
    </source>
</evidence>
<feature type="transmembrane region" description="Helical" evidence="7">
    <location>
        <begin position="590"/>
        <end position="612"/>
    </location>
</feature>
<feature type="domain" description="GAIN-B" evidence="8">
    <location>
        <begin position="310"/>
        <end position="473"/>
    </location>
</feature>
<feature type="transmembrane region" description="Helical" evidence="7">
    <location>
        <begin position="553"/>
        <end position="578"/>
    </location>
</feature>
<evidence type="ECO:0000256" key="7">
    <source>
        <dbReference type="SAM" id="Phobius"/>
    </source>
</evidence>
<dbReference type="Pfam" id="PF00002">
    <property type="entry name" value="7tm_2"/>
    <property type="match status" value="1"/>
</dbReference>
<evidence type="ECO:0000259" key="8">
    <source>
        <dbReference type="PROSITE" id="PS50221"/>
    </source>
</evidence>
<dbReference type="Proteomes" id="UP001642483">
    <property type="component" value="Unassembled WGS sequence"/>
</dbReference>
<keyword evidence="5" id="KW-1015">Disulfide bond</keyword>
<dbReference type="Pfam" id="PF01825">
    <property type="entry name" value="GPS"/>
    <property type="match status" value="1"/>
</dbReference>
<keyword evidence="12" id="KW-1185">Reference proteome</keyword>
<evidence type="ECO:0000256" key="1">
    <source>
        <dbReference type="ARBA" id="ARBA00004141"/>
    </source>
</evidence>
<dbReference type="PANTHER" id="PTHR47767:SF1">
    <property type="entry name" value="ADHESION G PROTEIN-COUPLED RECEPTOR G7"/>
    <property type="match status" value="1"/>
</dbReference>
<comment type="caution">
    <text evidence="11">The sequence shown here is derived from an EMBL/GenBank/DDBJ whole genome shotgun (WGS) entry which is preliminary data.</text>
</comment>
<feature type="transmembrane region" description="Helical" evidence="7">
    <location>
        <begin position="632"/>
        <end position="655"/>
    </location>
</feature>
<dbReference type="InterPro" id="IPR053985">
    <property type="entry name" value="GPR128_GAIN_subdom_A"/>
</dbReference>
<evidence type="ECO:0000256" key="6">
    <source>
        <dbReference type="SAM" id="MobiDB-lite"/>
    </source>
</evidence>
<evidence type="ECO:0000313" key="11">
    <source>
        <dbReference type="EMBL" id="CAK8697617.1"/>
    </source>
</evidence>
<evidence type="ECO:0000256" key="5">
    <source>
        <dbReference type="ARBA" id="ARBA00023157"/>
    </source>
</evidence>
<name>A0ABP0H1I5_CLALP</name>
<dbReference type="InterPro" id="IPR046338">
    <property type="entry name" value="GAIN_dom_sf"/>
</dbReference>
<dbReference type="Gene3D" id="2.60.220.50">
    <property type="match status" value="1"/>
</dbReference>
<reference evidence="11 12" key="1">
    <citation type="submission" date="2024-02" db="EMBL/GenBank/DDBJ databases">
        <authorList>
            <person name="Daric V."/>
            <person name="Darras S."/>
        </authorList>
    </citation>
    <scope>NUCLEOTIDE SEQUENCE [LARGE SCALE GENOMIC DNA]</scope>
</reference>